<accession>A0A916X9T3</accession>
<name>A0A916X9T3_9ACTN</name>
<organism evidence="2 3">
    <name type="scientific">Hoyosella rhizosphaerae</name>
    <dbReference type="NCBI Taxonomy" id="1755582"/>
    <lineage>
        <taxon>Bacteria</taxon>
        <taxon>Bacillati</taxon>
        <taxon>Actinomycetota</taxon>
        <taxon>Actinomycetes</taxon>
        <taxon>Mycobacteriales</taxon>
        <taxon>Hoyosellaceae</taxon>
        <taxon>Hoyosella</taxon>
    </lineage>
</organism>
<sequence>MHDYIEVARTIGAVLLGFSIVISIVIAIAAHQGRKRARIFVTIFAVLAIPASALVAPLALCVGTGLVAAAMLWLPGHHAYVRAVAARKQQTPKGPAPSYQLRG</sequence>
<reference evidence="2" key="1">
    <citation type="journal article" date="2014" name="Int. J. Syst. Evol. Microbiol.">
        <title>Complete genome sequence of Corynebacterium casei LMG S-19264T (=DSM 44701T), isolated from a smear-ripened cheese.</title>
        <authorList>
            <consortium name="US DOE Joint Genome Institute (JGI-PGF)"/>
            <person name="Walter F."/>
            <person name="Albersmeier A."/>
            <person name="Kalinowski J."/>
            <person name="Ruckert C."/>
        </authorList>
    </citation>
    <scope>NUCLEOTIDE SEQUENCE</scope>
    <source>
        <strain evidence="2">CGMCC 1.15478</strain>
    </source>
</reference>
<feature type="transmembrane region" description="Helical" evidence="1">
    <location>
        <begin position="43"/>
        <end position="74"/>
    </location>
</feature>
<dbReference type="EMBL" id="BMJH01000001">
    <property type="protein sequence ID" value="GGC55644.1"/>
    <property type="molecule type" value="Genomic_DNA"/>
</dbReference>
<gene>
    <name evidence="2" type="ORF">GCM10011410_05050</name>
</gene>
<keyword evidence="1" id="KW-0812">Transmembrane</keyword>
<proteinExistence type="predicted"/>
<dbReference type="AlphaFoldDB" id="A0A916X9T3"/>
<comment type="caution">
    <text evidence="2">The sequence shown here is derived from an EMBL/GenBank/DDBJ whole genome shotgun (WGS) entry which is preliminary data.</text>
</comment>
<evidence type="ECO:0000313" key="2">
    <source>
        <dbReference type="EMBL" id="GGC55644.1"/>
    </source>
</evidence>
<dbReference type="Proteomes" id="UP000641514">
    <property type="component" value="Unassembled WGS sequence"/>
</dbReference>
<keyword evidence="3" id="KW-1185">Reference proteome</keyword>
<keyword evidence="1" id="KW-1133">Transmembrane helix</keyword>
<reference evidence="2" key="2">
    <citation type="submission" date="2020-09" db="EMBL/GenBank/DDBJ databases">
        <authorList>
            <person name="Sun Q."/>
            <person name="Zhou Y."/>
        </authorList>
    </citation>
    <scope>NUCLEOTIDE SEQUENCE</scope>
    <source>
        <strain evidence="2">CGMCC 1.15478</strain>
    </source>
</reference>
<feature type="transmembrane region" description="Helical" evidence="1">
    <location>
        <begin position="12"/>
        <end position="31"/>
    </location>
</feature>
<evidence type="ECO:0000313" key="3">
    <source>
        <dbReference type="Proteomes" id="UP000641514"/>
    </source>
</evidence>
<protein>
    <submittedName>
        <fullName evidence="2">Uncharacterized protein</fullName>
    </submittedName>
</protein>
<keyword evidence="1" id="KW-0472">Membrane</keyword>
<evidence type="ECO:0000256" key="1">
    <source>
        <dbReference type="SAM" id="Phobius"/>
    </source>
</evidence>